<feature type="transmembrane region" description="Helical" evidence="2">
    <location>
        <begin position="12"/>
        <end position="32"/>
    </location>
</feature>
<accession>A0A6J5LKX4</accession>
<keyword evidence="2" id="KW-0472">Membrane</keyword>
<evidence type="ECO:0000313" key="3">
    <source>
        <dbReference type="EMBL" id="CAB4133610.1"/>
    </source>
</evidence>
<feature type="transmembrane region" description="Helical" evidence="2">
    <location>
        <begin position="44"/>
        <end position="62"/>
    </location>
</feature>
<reference evidence="3" key="1">
    <citation type="submission" date="2020-04" db="EMBL/GenBank/DDBJ databases">
        <authorList>
            <person name="Chiriac C."/>
            <person name="Salcher M."/>
            <person name="Ghai R."/>
            <person name="Kavagutti S V."/>
        </authorList>
    </citation>
    <scope>NUCLEOTIDE SEQUENCE</scope>
</reference>
<sequence length="150" mass="17193">MWILHLLPDSLILFIVYALLGLGAIGILVTSFMRSNVFVNIYRIPLQLCFIALFCAGIYWYGGYSTEMLWREEARKLQEKIDKAEKKAPIITKQIVYKTKEKILVVKRGVEVIKKEIEIKREVINEGCKLNPTAVDIYNKGVTGPKEESN</sequence>
<proteinExistence type="predicted"/>
<name>A0A6J5LKX4_9CAUD</name>
<keyword evidence="2" id="KW-0812">Transmembrane</keyword>
<protein>
    <submittedName>
        <fullName evidence="3">Uncharacterized protein</fullName>
    </submittedName>
</protein>
<feature type="coiled-coil region" evidence="1">
    <location>
        <begin position="67"/>
        <end position="94"/>
    </location>
</feature>
<evidence type="ECO:0000256" key="1">
    <source>
        <dbReference type="SAM" id="Coils"/>
    </source>
</evidence>
<gene>
    <name evidence="3" type="ORF">UFOVP257_332</name>
</gene>
<dbReference type="EMBL" id="LR796274">
    <property type="protein sequence ID" value="CAB4133610.1"/>
    <property type="molecule type" value="Genomic_DNA"/>
</dbReference>
<evidence type="ECO:0000256" key="2">
    <source>
        <dbReference type="SAM" id="Phobius"/>
    </source>
</evidence>
<keyword evidence="2" id="KW-1133">Transmembrane helix</keyword>
<organism evidence="3">
    <name type="scientific">uncultured Caudovirales phage</name>
    <dbReference type="NCBI Taxonomy" id="2100421"/>
    <lineage>
        <taxon>Viruses</taxon>
        <taxon>Duplodnaviria</taxon>
        <taxon>Heunggongvirae</taxon>
        <taxon>Uroviricota</taxon>
        <taxon>Caudoviricetes</taxon>
        <taxon>Peduoviridae</taxon>
        <taxon>Maltschvirus</taxon>
        <taxon>Maltschvirus maltsch</taxon>
    </lineage>
</organism>
<keyword evidence="1" id="KW-0175">Coiled coil</keyword>